<organism evidence="2 3">
    <name type="scientific">Paramecium pentaurelia</name>
    <dbReference type="NCBI Taxonomy" id="43138"/>
    <lineage>
        <taxon>Eukaryota</taxon>
        <taxon>Sar</taxon>
        <taxon>Alveolata</taxon>
        <taxon>Ciliophora</taxon>
        <taxon>Intramacronucleata</taxon>
        <taxon>Oligohymenophorea</taxon>
        <taxon>Peniculida</taxon>
        <taxon>Parameciidae</taxon>
        <taxon>Paramecium</taxon>
    </lineage>
</organism>
<dbReference type="AlphaFoldDB" id="A0A8S1T4D5"/>
<comment type="caution">
    <text evidence="2">The sequence shown here is derived from an EMBL/GenBank/DDBJ whole genome shotgun (WGS) entry which is preliminary data.</text>
</comment>
<evidence type="ECO:0008006" key="4">
    <source>
        <dbReference type="Google" id="ProtNLM"/>
    </source>
</evidence>
<proteinExistence type="predicted"/>
<keyword evidence="1" id="KW-1133">Transmembrane helix</keyword>
<evidence type="ECO:0000313" key="2">
    <source>
        <dbReference type="EMBL" id="CAD8148651.1"/>
    </source>
</evidence>
<name>A0A8S1T4D5_9CILI</name>
<dbReference type="EMBL" id="CAJJDO010000018">
    <property type="protein sequence ID" value="CAD8148651.1"/>
    <property type="molecule type" value="Genomic_DNA"/>
</dbReference>
<feature type="transmembrane region" description="Helical" evidence="1">
    <location>
        <begin position="59"/>
        <end position="77"/>
    </location>
</feature>
<protein>
    <recommendedName>
        <fullName evidence="4">Transmembrane protein</fullName>
    </recommendedName>
</protein>
<keyword evidence="1" id="KW-0812">Transmembrane</keyword>
<gene>
    <name evidence="2" type="ORF">PPENT_87.1.T0180172</name>
</gene>
<feature type="transmembrane region" description="Helical" evidence="1">
    <location>
        <begin position="120"/>
        <end position="145"/>
    </location>
</feature>
<reference evidence="2" key="1">
    <citation type="submission" date="2021-01" db="EMBL/GenBank/DDBJ databases">
        <authorList>
            <consortium name="Genoscope - CEA"/>
            <person name="William W."/>
        </authorList>
    </citation>
    <scope>NUCLEOTIDE SEQUENCE</scope>
</reference>
<sequence>MNKWTLKFENQALENQYQAKQQDYYQTLIFKVISISSVLLHLGKLISDQSQDAPSRIELQTPGLIISILSLIVISGYPQYSSTVMILLNYTFSLVQFWVDNVYGQQRSFVLGSNVMASQMLLMMSLDFYQIVPQIVIQCILKLIIMSQYYKESLSMVSIQFSVLITIISIVSYYFIGQAKRQQFLLTVKEDRYLQYLPKFMSDPFILFEYEQEQFQPILLSKQNKIKRWNINLCDGCNLRSLIRYIHFGNQTLENYLLEKYSQITSSFQKGNTIDEFSFTYRCYSQIDVIITITDKINFLVKFTSIQQQSQQEIVAIKKINHFYRLIRQLFKCIKKPQKYKTLLFDISIQFISGFYLYGNKEIHYYPVEILKNVIKFIGATNILVNAEQQSVDFSLIGSKNQFSVYFLQICRILMITNRENDFIVIKTRISSENSLIFEFSQKMENIQKFIHLYKINKFLCSLELVLFQRSMDFQQNCQLQMKRIPVDELKNVILI</sequence>
<dbReference type="Proteomes" id="UP000689195">
    <property type="component" value="Unassembled WGS sequence"/>
</dbReference>
<accession>A0A8S1T4D5</accession>
<feature type="transmembrane region" description="Helical" evidence="1">
    <location>
        <begin position="157"/>
        <end position="176"/>
    </location>
</feature>
<dbReference type="OrthoDB" id="294075at2759"/>
<evidence type="ECO:0000256" key="1">
    <source>
        <dbReference type="SAM" id="Phobius"/>
    </source>
</evidence>
<keyword evidence="1" id="KW-0472">Membrane</keyword>
<evidence type="ECO:0000313" key="3">
    <source>
        <dbReference type="Proteomes" id="UP000689195"/>
    </source>
</evidence>
<keyword evidence="3" id="KW-1185">Reference proteome</keyword>